<sequence>MPLKPHHKRPLLISSLVSLSIIPLALLSSCASMGGSASASKTAPQLRNPIAPIADPFITLHQNTYYLLGTHTGTSLELWHETRLERIGMSKPLTIWTPGAGEPGQMVWSPTMFLLDYQGTPHWFIYFTATSDGKNESHRIYVLQSQSTDPLGPYIFKGQLQGMDQTTAIDPSILQINGKLYIMYVLEKGTNAIYIAPLSDPLTQSAEPRLLVDPVEPWERGADSGQSVYPVAEGPTALYHDDKTFVVYSGSDTGNFNYCLGLLTYNGSGDPLQSSSWNKRGPVFKYSEKNGVYGPGRATFTTSPDGKESWMLYHAKDVADFTYEGRVTRAQPFTWKTDGAPEFGEPVSTKTPLPPPSGEM</sequence>
<dbReference type="RefSeq" id="WP_220195218.1">
    <property type="nucleotide sequence ID" value="NZ_BNJF01000002.1"/>
</dbReference>
<evidence type="ECO:0000256" key="8">
    <source>
        <dbReference type="SAM" id="SignalP"/>
    </source>
</evidence>
<dbReference type="EMBL" id="BNJF01000002">
    <property type="protein sequence ID" value="GHO45791.1"/>
    <property type="molecule type" value="Genomic_DNA"/>
</dbReference>
<dbReference type="PANTHER" id="PTHR43817">
    <property type="entry name" value="GLYCOSYL HYDROLASE"/>
    <property type="match status" value="1"/>
</dbReference>
<organism evidence="9 10">
    <name type="scientific">Ktedonospora formicarum</name>
    <dbReference type="NCBI Taxonomy" id="2778364"/>
    <lineage>
        <taxon>Bacteria</taxon>
        <taxon>Bacillati</taxon>
        <taxon>Chloroflexota</taxon>
        <taxon>Ktedonobacteria</taxon>
        <taxon>Ktedonobacterales</taxon>
        <taxon>Ktedonobacteraceae</taxon>
        <taxon>Ktedonospora</taxon>
    </lineage>
</organism>
<accession>A0A8J3MTD1</accession>
<comment type="similarity">
    <text evidence="1 6">Belongs to the glycosyl hydrolase 43 family.</text>
</comment>
<dbReference type="InterPro" id="IPR023296">
    <property type="entry name" value="Glyco_hydro_beta-prop_sf"/>
</dbReference>
<dbReference type="CDD" id="cd18820">
    <property type="entry name" value="GH43_LbAraf43-like"/>
    <property type="match status" value="1"/>
</dbReference>
<feature type="site" description="Important for catalytic activity, responsible for pKa modulation of the active site Glu and correct orientation of both the proton donor and substrate" evidence="5">
    <location>
        <position position="170"/>
    </location>
</feature>
<evidence type="ECO:0000256" key="1">
    <source>
        <dbReference type="ARBA" id="ARBA00009865"/>
    </source>
</evidence>
<reference evidence="9" key="1">
    <citation type="submission" date="2020-10" db="EMBL/GenBank/DDBJ databases">
        <title>Taxonomic study of unclassified bacteria belonging to the class Ktedonobacteria.</title>
        <authorList>
            <person name="Yabe S."/>
            <person name="Wang C.M."/>
            <person name="Zheng Y."/>
            <person name="Sakai Y."/>
            <person name="Cavaletti L."/>
            <person name="Monciardini P."/>
            <person name="Donadio S."/>
        </authorList>
    </citation>
    <scope>NUCLEOTIDE SEQUENCE</scope>
    <source>
        <strain evidence="9">SOSP1-1</strain>
    </source>
</reference>
<dbReference type="GO" id="GO:0005975">
    <property type="term" value="P:carbohydrate metabolic process"/>
    <property type="evidence" value="ECO:0007669"/>
    <property type="project" value="InterPro"/>
</dbReference>
<comment type="caution">
    <text evidence="9">The sequence shown here is derived from an EMBL/GenBank/DDBJ whole genome shotgun (WGS) entry which is preliminary data.</text>
</comment>
<name>A0A8J3MTD1_9CHLR</name>
<proteinExistence type="inferred from homology"/>
<evidence type="ECO:0000256" key="2">
    <source>
        <dbReference type="ARBA" id="ARBA00022729"/>
    </source>
</evidence>
<dbReference type="GO" id="GO:0004553">
    <property type="term" value="F:hydrolase activity, hydrolyzing O-glycosyl compounds"/>
    <property type="evidence" value="ECO:0007669"/>
    <property type="project" value="InterPro"/>
</dbReference>
<dbReference type="PANTHER" id="PTHR43817:SF1">
    <property type="entry name" value="HYDROLASE, FAMILY 43, PUTATIVE (AFU_ORTHOLOGUE AFUA_3G01660)-RELATED"/>
    <property type="match status" value="1"/>
</dbReference>
<keyword evidence="10" id="KW-1185">Reference proteome</keyword>
<dbReference type="Pfam" id="PF04616">
    <property type="entry name" value="Glyco_hydro_43"/>
    <property type="match status" value="1"/>
</dbReference>
<dbReference type="AlphaFoldDB" id="A0A8J3MTD1"/>
<dbReference type="SUPFAM" id="SSF75005">
    <property type="entry name" value="Arabinanase/levansucrase/invertase"/>
    <property type="match status" value="1"/>
</dbReference>
<evidence type="ECO:0000256" key="3">
    <source>
        <dbReference type="ARBA" id="ARBA00022801"/>
    </source>
</evidence>
<keyword evidence="4 6" id="KW-0326">Glycosidase</keyword>
<evidence type="ECO:0000313" key="10">
    <source>
        <dbReference type="Proteomes" id="UP000612362"/>
    </source>
</evidence>
<evidence type="ECO:0000256" key="5">
    <source>
        <dbReference type="PIRSR" id="PIRSR606710-2"/>
    </source>
</evidence>
<dbReference type="Gene3D" id="2.115.10.20">
    <property type="entry name" value="Glycosyl hydrolase domain, family 43"/>
    <property type="match status" value="1"/>
</dbReference>
<evidence type="ECO:0000256" key="6">
    <source>
        <dbReference type="RuleBase" id="RU361187"/>
    </source>
</evidence>
<feature type="chain" id="PRO_5035257939" evidence="8">
    <location>
        <begin position="35"/>
        <end position="360"/>
    </location>
</feature>
<feature type="signal peptide" evidence="8">
    <location>
        <begin position="1"/>
        <end position="34"/>
    </location>
</feature>
<evidence type="ECO:0000256" key="4">
    <source>
        <dbReference type="ARBA" id="ARBA00023295"/>
    </source>
</evidence>
<evidence type="ECO:0000313" key="9">
    <source>
        <dbReference type="EMBL" id="GHO45791.1"/>
    </source>
</evidence>
<keyword evidence="2 8" id="KW-0732">Signal</keyword>
<gene>
    <name evidence="9" type="ORF">KSX_39540</name>
</gene>
<evidence type="ECO:0000256" key="7">
    <source>
        <dbReference type="SAM" id="MobiDB-lite"/>
    </source>
</evidence>
<dbReference type="Proteomes" id="UP000612362">
    <property type="component" value="Unassembled WGS sequence"/>
</dbReference>
<feature type="region of interest" description="Disordered" evidence="7">
    <location>
        <begin position="335"/>
        <end position="360"/>
    </location>
</feature>
<dbReference type="PROSITE" id="PS51257">
    <property type="entry name" value="PROKAR_LIPOPROTEIN"/>
    <property type="match status" value="1"/>
</dbReference>
<keyword evidence="3 6" id="KW-0378">Hydrolase</keyword>
<protein>
    <submittedName>
        <fullName evidence="9">Glycosyl hydrolase family 43</fullName>
    </submittedName>
</protein>
<dbReference type="InterPro" id="IPR006710">
    <property type="entry name" value="Glyco_hydro_43"/>
</dbReference>